<reference evidence="1 2" key="1">
    <citation type="journal article" date="2023" name="Sci. Data">
        <title>Genome assembly of the Korean intertidal mud-creeper Batillaria attramentaria.</title>
        <authorList>
            <person name="Patra A.K."/>
            <person name="Ho P.T."/>
            <person name="Jun S."/>
            <person name="Lee S.J."/>
            <person name="Kim Y."/>
            <person name="Won Y.J."/>
        </authorList>
    </citation>
    <scope>NUCLEOTIDE SEQUENCE [LARGE SCALE GENOMIC DNA]</scope>
    <source>
        <strain evidence="1">Wonlab-2016</strain>
    </source>
</reference>
<gene>
    <name evidence="1" type="ORF">BaRGS_00010145</name>
</gene>
<dbReference type="Proteomes" id="UP001519460">
    <property type="component" value="Unassembled WGS sequence"/>
</dbReference>
<dbReference type="AlphaFoldDB" id="A0ABD0LGB5"/>
<keyword evidence="2" id="KW-1185">Reference proteome</keyword>
<organism evidence="1 2">
    <name type="scientific">Batillaria attramentaria</name>
    <dbReference type="NCBI Taxonomy" id="370345"/>
    <lineage>
        <taxon>Eukaryota</taxon>
        <taxon>Metazoa</taxon>
        <taxon>Spiralia</taxon>
        <taxon>Lophotrochozoa</taxon>
        <taxon>Mollusca</taxon>
        <taxon>Gastropoda</taxon>
        <taxon>Caenogastropoda</taxon>
        <taxon>Sorbeoconcha</taxon>
        <taxon>Cerithioidea</taxon>
        <taxon>Batillariidae</taxon>
        <taxon>Batillaria</taxon>
    </lineage>
</organism>
<comment type="caution">
    <text evidence="1">The sequence shown here is derived from an EMBL/GenBank/DDBJ whole genome shotgun (WGS) entry which is preliminary data.</text>
</comment>
<protein>
    <submittedName>
        <fullName evidence="1">Uncharacterized protein</fullName>
    </submittedName>
</protein>
<sequence length="86" mass="9315">MILPPNTHTLPLCGGLQTCFFAVLLQPEETPIPKDACTWQLLDRGRNQNKKPGGADRCRPPGSPQVLSLAAHSITGVRHESVRGDC</sequence>
<name>A0ABD0LGB5_9CAEN</name>
<accession>A0ABD0LGB5</accession>
<evidence type="ECO:0000313" key="2">
    <source>
        <dbReference type="Proteomes" id="UP001519460"/>
    </source>
</evidence>
<dbReference type="EMBL" id="JACVVK020000050">
    <property type="protein sequence ID" value="KAK7498485.1"/>
    <property type="molecule type" value="Genomic_DNA"/>
</dbReference>
<evidence type="ECO:0000313" key="1">
    <source>
        <dbReference type="EMBL" id="KAK7498485.1"/>
    </source>
</evidence>
<proteinExistence type="predicted"/>